<accession>A0A1V1P131</accession>
<dbReference type="EMBL" id="ATBP01000924">
    <property type="protein sequence ID" value="ETR68523.1"/>
    <property type="molecule type" value="Genomic_DNA"/>
</dbReference>
<dbReference type="Proteomes" id="UP000189670">
    <property type="component" value="Unassembled WGS sequence"/>
</dbReference>
<evidence type="ECO:0000313" key="1">
    <source>
        <dbReference type="EMBL" id="ETR68523.1"/>
    </source>
</evidence>
<proteinExistence type="predicted"/>
<name>A0A1V1P131_9BACT</name>
<organism evidence="1 2">
    <name type="scientific">Candidatus Magnetoglobus multicellularis str. Araruama</name>
    <dbReference type="NCBI Taxonomy" id="890399"/>
    <lineage>
        <taxon>Bacteria</taxon>
        <taxon>Pseudomonadati</taxon>
        <taxon>Thermodesulfobacteriota</taxon>
        <taxon>Desulfobacteria</taxon>
        <taxon>Desulfobacterales</taxon>
        <taxon>Desulfobacteraceae</taxon>
        <taxon>Candidatus Magnetoglobus</taxon>
    </lineage>
</organism>
<evidence type="ECO:0000313" key="2">
    <source>
        <dbReference type="Proteomes" id="UP000189670"/>
    </source>
</evidence>
<dbReference type="AlphaFoldDB" id="A0A1V1P131"/>
<comment type="caution">
    <text evidence="1">The sequence shown here is derived from an EMBL/GenBank/DDBJ whole genome shotgun (WGS) entry which is preliminary data.</text>
</comment>
<reference evidence="2" key="1">
    <citation type="submission" date="2012-11" db="EMBL/GenBank/DDBJ databases">
        <authorList>
            <person name="Lucero-Rivera Y.E."/>
            <person name="Tovar-Ramirez D."/>
        </authorList>
    </citation>
    <scope>NUCLEOTIDE SEQUENCE [LARGE SCALE GENOMIC DNA]</scope>
    <source>
        <strain evidence="2">Araruama</strain>
    </source>
</reference>
<protein>
    <submittedName>
        <fullName evidence="1">Uncharacterized protein</fullName>
    </submittedName>
</protein>
<sequence length="270" mass="30961">MKINYNVLKNQMGFNTPQTETGRFSLRSEFMRIKHNESSDATFRDELKKKCVADLWSVPEFRKYCRPFASQSLGPQAGIVISFGSQILYGKNFFGWPLSGGDHTYDPTNFATKVRSVGVWFEGYDNSQLSETPRIYLFPAGMDVMLAPDSTELDTREWTVVDQKLPIPLPVIGSDLNNPDWIPSLDSLDGSMVQIRRFSSFRAYHDSGYFDANQMSFESRLVGRSVWNTRWMLIIPGGIFHYDQDFGLEKFIENVKDIKLFFQTYAISGN</sequence>
<gene>
    <name evidence="1" type="ORF">OMM_04517</name>
</gene>